<evidence type="ECO:0000256" key="6">
    <source>
        <dbReference type="RuleBase" id="RU369067"/>
    </source>
</evidence>
<dbReference type="GO" id="GO:0005656">
    <property type="term" value="C:nuclear pre-replicative complex"/>
    <property type="evidence" value="ECO:0007669"/>
    <property type="project" value="TreeGrafter"/>
</dbReference>
<dbReference type="FunFam" id="2.130.10.10:FF:000929">
    <property type="entry name" value="Ribosomal assembly complex component Ipi3"/>
    <property type="match status" value="1"/>
</dbReference>
<feature type="region of interest" description="Disordered" evidence="7">
    <location>
        <begin position="499"/>
        <end position="573"/>
    </location>
</feature>
<evidence type="ECO:0000256" key="2">
    <source>
        <dbReference type="ARBA" id="ARBA00010143"/>
    </source>
</evidence>
<dbReference type="GO" id="GO:0006261">
    <property type="term" value="P:DNA-templated DNA replication"/>
    <property type="evidence" value="ECO:0007669"/>
    <property type="project" value="TreeGrafter"/>
</dbReference>
<dbReference type="OrthoDB" id="756370at2759"/>
<evidence type="ECO:0000256" key="1">
    <source>
        <dbReference type="ARBA" id="ARBA00002355"/>
    </source>
</evidence>
<reference evidence="8" key="1">
    <citation type="submission" date="2021-03" db="EMBL/GenBank/DDBJ databases">
        <authorList>
            <person name="Tagirdzhanova G."/>
        </authorList>
    </citation>
    <scope>NUCLEOTIDE SEQUENCE</scope>
</reference>
<comment type="subcellular location">
    <subcellularLocation>
        <location evidence="6">Nucleus</location>
    </subcellularLocation>
</comment>
<feature type="compositionally biased region" description="Acidic residues" evidence="7">
    <location>
        <begin position="541"/>
        <end position="573"/>
    </location>
</feature>
<dbReference type="PANTHER" id="PTHR18763">
    <property type="entry name" value="WD-REPEAT PROTEIN 18"/>
    <property type="match status" value="1"/>
</dbReference>
<gene>
    <name evidence="8" type="primary">IPI3</name>
    <name evidence="8" type="ORF">HETSPECPRED_007734</name>
</gene>
<sequence>MLTESFIVSTLNPSKQAQTSHSKDIGIHLHEYQPNPSLKSSLKKSSTQPNCLAASASHIFAAQSEKAVVHVYNRELGSQEAVVPFPERIRSLAFAGGAEQDVGVLVLGTEAGGLVLWELATGRTVTTPPTHLEAITHLVVSPDANFVLSGSIDSAVLLWSLPSLLSFEYASSYSNTPSQYSPLKTLSSHRAAITALLFGHSHSKTNIALSASQDNTLLVWDPIQGHILHTFLLSSRALCLALDPADRACYAGYEDGSIQLIDFYKSSGPLQMLRNPALQSTPTQPPYEERWHLPASSEGQEALSLQASYDGTSILSGHKNGKVHTWDVGRGRYGNVLAEHDYAVTNLLVLPPSGFPNSKIRHLRLKQVIKPKYESSFATDTGGSSGGVPIDYTLTAQFTSNLPLPAGREIVERDFDDVLCHSSFPTEWLEEGISVFAAGSSWSQKQGQDHPNDDVDESNSETGPAMKKLQAENDLLKTQVAEAMARHRATIHENMVLEKQRWKQKEEERIKGERKKRRRLRRIAAAENARKKFMGEVVEGGSDEEMNEGGEEHEDEDEDEELSSSTDEITDSD</sequence>
<dbReference type="AlphaFoldDB" id="A0A8H3FUA0"/>
<dbReference type="Pfam" id="PF00400">
    <property type="entry name" value="WD40"/>
    <property type="match status" value="2"/>
</dbReference>
<dbReference type="PANTHER" id="PTHR18763:SF0">
    <property type="entry name" value="WD REPEAT-CONTAINING PROTEIN 18"/>
    <property type="match status" value="1"/>
</dbReference>
<feature type="compositionally biased region" description="Basic residues" evidence="7">
    <location>
        <begin position="512"/>
        <end position="522"/>
    </location>
</feature>
<dbReference type="SUPFAM" id="SSF50978">
    <property type="entry name" value="WD40 repeat-like"/>
    <property type="match status" value="1"/>
</dbReference>
<evidence type="ECO:0000256" key="4">
    <source>
        <dbReference type="ARBA" id="ARBA00022737"/>
    </source>
</evidence>
<dbReference type="InterPro" id="IPR001680">
    <property type="entry name" value="WD40_rpt"/>
</dbReference>
<evidence type="ECO:0000256" key="5">
    <source>
        <dbReference type="PROSITE-ProRule" id="PRU00221"/>
    </source>
</evidence>
<feature type="repeat" description="WD" evidence="5">
    <location>
        <begin position="128"/>
        <end position="161"/>
    </location>
</feature>
<dbReference type="GO" id="GO:0120330">
    <property type="term" value="C:rixosome complex"/>
    <property type="evidence" value="ECO:0007669"/>
    <property type="project" value="UniProtKB-UniRule"/>
</dbReference>
<feature type="compositionally biased region" description="Basic and acidic residues" evidence="7">
    <location>
        <begin position="499"/>
        <end position="511"/>
    </location>
</feature>
<keyword evidence="4" id="KW-0677">Repeat</keyword>
<accession>A0A8H3FUA0</accession>
<evidence type="ECO:0000256" key="7">
    <source>
        <dbReference type="SAM" id="MobiDB-lite"/>
    </source>
</evidence>
<comment type="function">
    <text evidence="1 6">Component of the RIX1 complex required for processing of ITS2 sequences from 35S pre-rRNA.</text>
</comment>
<keyword evidence="9" id="KW-1185">Reference proteome</keyword>
<evidence type="ECO:0000313" key="9">
    <source>
        <dbReference type="Proteomes" id="UP000664521"/>
    </source>
</evidence>
<dbReference type="InterPro" id="IPR036322">
    <property type="entry name" value="WD40_repeat_dom_sf"/>
</dbReference>
<dbReference type="InterPro" id="IPR015943">
    <property type="entry name" value="WD40/YVTN_repeat-like_dom_sf"/>
</dbReference>
<dbReference type="InterPro" id="IPR045227">
    <property type="entry name" value="WDR18/Ipi3/RID3"/>
</dbReference>
<keyword evidence="6" id="KW-0539">Nucleus</keyword>
<protein>
    <recommendedName>
        <fullName evidence="6">Pre-rRNA-processing protein IPI3</fullName>
    </recommendedName>
</protein>
<feature type="region of interest" description="Disordered" evidence="7">
    <location>
        <begin position="441"/>
        <end position="462"/>
    </location>
</feature>
<dbReference type="PROSITE" id="PS50082">
    <property type="entry name" value="WD_REPEATS_2"/>
    <property type="match status" value="2"/>
</dbReference>
<proteinExistence type="inferred from homology"/>
<dbReference type="EMBL" id="CAJPDS010000057">
    <property type="protein sequence ID" value="CAF9930871.1"/>
    <property type="molecule type" value="Genomic_DNA"/>
</dbReference>
<comment type="caution">
    <text evidence="8">The sequence shown here is derived from an EMBL/GenBank/DDBJ whole genome shotgun (WGS) entry which is preliminary data.</text>
</comment>
<keyword evidence="3 5" id="KW-0853">WD repeat</keyword>
<evidence type="ECO:0000313" key="8">
    <source>
        <dbReference type="EMBL" id="CAF9930871.1"/>
    </source>
</evidence>
<dbReference type="SMART" id="SM00320">
    <property type="entry name" value="WD40"/>
    <property type="match status" value="5"/>
</dbReference>
<evidence type="ECO:0000256" key="3">
    <source>
        <dbReference type="ARBA" id="ARBA00022574"/>
    </source>
</evidence>
<dbReference type="GO" id="GO:0006364">
    <property type="term" value="P:rRNA processing"/>
    <property type="evidence" value="ECO:0007669"/>
    <property type="project" value="UniProtKB-UniRule"/>
</dbReference>
<comment type="subunit">
    <text evidence="6">Component of the RIX1 complex, composed of IPI1, RIX1/IPI2 and IPI3 in a 1:2:2 stoichiometry. The complex interacts (via RIX1) with MDN1 (via its hexameric AAA ATPase ring) and the pre-60S ribosome particles.</text>
</comment>
<dbReference type="Gene3D" id="2.130.10.10">
    <property type="entry name" value="YVTN repeat-like/Quinoprotein amine dehydrogenase"/>
    <property type="match status" value="2"/>
</dbReference>
<feature type="repeat" description="WD" evidence="5">
    <location>
        <begin position="186"/>
        <end position="230"/>
    </location>
</feature>
<name>A0A8H3FUA0_9LECA</name>
<dbReference type="PROSITE" id="PS50294">
    <property type="entry name" value="WD_REPEATS_REGION"/>
    <property type="match status" value="1"/>
</dbReference>
<organism evidence="8 9">
    <name type="scientific">Heterodermia speciosa</name>
    <dbReference type="NCBI Taxonomy" id="116794"/>
    <lineage>
        <taxon>Eukaryota</taxon>
        <taxon>Fungi</taxon>
        <taxon>Dikarya</taxon>
        <taxon>Ascomycota</taxon>
        <taxon>Pezizomycotina</taxon>
        <taxon>Lecanoromycetes</taxon>
        <taxon>OSLEUM clade</taxon>
        <taxon>Lecanoromycetidae</taxon>
        <taxon>Caliciales</taxon>
        <taxon>Physciaceae</taxon>
        <taxon>Heterodermia</taxon>
    </lineage>
</organism>
<dbReference type="Proteomes" id="UP000664521">
    <property type="component" value="Unassembled WGS sequence"/>
</dbReference>
<keyword evidence="6" id="KW-0698">rRNA processing</keyword>
<comment type="similarity">
    <text evidence="2 6">Belongs to the WD repeat IPI3/WDR18 family.</text>
</comment>